<comment type="caution">
    <text evidence="1">The sequence shown here is derived from an EMBL/GenBank/DDBJ whole genome shotgun (WGS) entry which is preliminary data.</text>
</comment>
<reference evidence="1 2" key="1">
    <citation type="submission" date="2022-09" db="EMBL/GenBank/DDBJ databases">
        <title>Intensive care unit water sources are persistently colonized with multi-drug resistant bacteria and are the site of extensive horizontal gene transfer of antibiotic resistance genes.</title>
        <authorList>
            <person name="Diorio-Toth L."/>
        </authorList>
    </citation>
    <scope>NUCLEOTIDE SEQUENCE [LARGE SCALE GENOMIC DNA]</scope>
    <source>
        <strain evidence="1 2">GD03901</strain>
    </source>
</reference>
<dbReference type="AlphaFoldDB" id="A0ABD4YGZ9"/>
<sequence>MDEQMTTDNPAARAFRVLKAIEAMPNTTETKKAWREALGIKGNDEGPLLIGLGQFIAVTTEAVELMNDRYPPLKSQTTTWHRTFTKAMQEQVLTSHISTFTSRYSSASNDFLQVMNQMLAIDSPPEIDSLVILDFQQAISNLIKEVISSDVEIKVKEYLVKSLRKVESALDNYRFTGVVPVLESIEIVAGHMFTDSNFKKSLDADLGYKVFSTLGAVADGVSIATGAPPSLWAQLGEGLKGLLPQSV</sequence>
<organism evidence="1 2">
    <name type="scientific">Pseudomonas juntendi</name>
    <dbReference type="NCBI Taxonomy" id="2666183"/>
    <lineage>
        <taxon>Bacteria</taxon>
        <taxon>Pseudomonadati</taxon>
        <taxon>Pseudomonadota</taxon>
        <taxon>Gammaproteobacteria</taxon>
        <taxon>Pseudomonadales</taxon>
        <taxon>Pseudomonadaceae</taxon>
        <taxon>Pseudomonas</taxon>
    </lineage>
</organism>
<evidence type="ECO:0000313" key="1">
    <source>
        <dbReference type="EMBL" id="MDH0758545.1"/>
    </source>
</evidence>
<dbReference type="GeneID" id="72419311"/>
<protein>
    <submittedName>
        <fullName evidence="1">Uncharacterized protein</fullName>
    </submittedName>
</protein>
<dbReference type="EMBL" id="JAOCBV010000001">
    <property type="protein sequence ID" value="MDH0758545.1"/>
    <property type="molecule type" value="Genomic_DNA"/>
</dbReference>
<proteinExistence type="predicted"/>
<name>A0ABD4YGZ9_9PSED</name>
<gene>
    <name evidence="1" type="ORF">N5C70_17795</name>
</gene>
<evidence type="ECO:0000313" key="2">
    <source>
        <dbReference type="Proteomes" id="UP001160152"/>
    </source>
</evidence>
<dbReference type="Proteomes" id="UP001160152">
    <property type="component" value="Unassembled WGS sequence"/>
</dbReference>
<accession>A0ABD4YGZ9</accession>
<dbReference type="RefSeq" id="WP_064314708.1">
    <property type="nucleotide sequence ID" value="NZ_BLJG01000363.1"/>
</dbReference>